<gene>
    <name evidence="2" type="ORF">AALP_AAs44667U000100</name>
</gene>
<name>A0A087G011_ARAAL</name>
<feature type="compositionally biased region" description="Basic residues" evidence="1">
    <location>
        <begin position="325"/>
        <end position="334"/>
    </location>
</feature>
<sequence length="563" mass="63700">FDEIPFVVKSKGYEWSPEAILTQEQEKEFFYVLYAEKKARLHRQGMKYKKRGNPDPPGSTLCSAESLDKLRTEFEVPDEVEFSLPRSSDRVNDPPRGYFTIYENSIEECFLTFPISPVILDYFWKHKIALAQATPRGIRHLVGILVRGRECRKEVTIYHYLNLLKIGSRGMVGNDMIVAIGVQVGCLVIDDHPTKDRHWIDYFFYVKISEAYVGDQWLEKVVTRWRYRGPSGFPPCPDGLFTDFLSAVRFERHLCFWERTFHFQRVKRAMGYLSFREEMAAQERAQAENLAAGVETNPAGGQEGGIQDQPIVSGEISEVPQEKPKKSRRSKKPPRVPVSDGVIPSSEAGASASGTALEQDGESHSARRHKNRSRRSSSVGQVQSPVRAVLTDGISESVIDDSKTAARFANIQYHGSDGPLPAELVADPDFGLMSRHGSRVSLRRREQASPEALRSWRAFQEIAYQRRCVEAEERAVEESATASILQWQLADEKTGIASRIKRATKAAMRTLAIKFQGKIDRAKEKIRTLGGNPKKKLVQLAQVEANIEFARILREALTRLTLK</sequence>
<feature type="compositionally biased region" description="Basic residues" evidence="1">
    <location>
        <begin position="366"/>
        <end position="375"/>
    </location>
</feature>
<evidence type="ECO:0000256" key="1">
    <source>
        <dbReference type="SAM" id="MobiDB-lite"/>
    </source>
</evidence>
<organism evidence="2 3">
    <name type="scientific">Arabis alpina</name>
    <name type="common">Alpine rock-cress</name>
    <dbReference type="NCBI Taxonomy" id="50452"/>
    <lineage>
        <taxon>Eukaryota</taxon>
        <taxon>Viridiplantae</taxon>
        <taxon>Streptophyta</taxon>
        <taxon>Embryophyta</taxon>
        <taxon>Tracheophyta</taxon>
        <taxon>Spermatophyta</taxon>
        <taxon>Magnoliopsida</taxon>
        <taxon>eudicotyledons</taxon>
        <taxon>Gunneridae</taxon>
        <taxon>Pentapetalae</taxon>
        <taxon>rosids</taxon>
        <taxon>malvids</taxon>
        <taxon>Brassicales</taxon>
        <taxon>Brassicaceae</taxon>
        <taxon>Arabideae</taxon>
        <taxon>Arabis</taxon>
    </lineage>
</organism>
<evidence type="ECO:0000313" key="2">
    <source>
        <dbReference type="EMBL" id="KFK23213.1"/>
    </source>
</evidence>
<keyword evidence="3" id="KW-1185">Reference proteome</keyword>
<dbReference type="Proteomes" id="UP000029120">
    <property type="component" value="Unassembled WGS sequence"/>
</dbReference>
<dbReference type="OrthoDB" id="1114078at2759"/>
<feature type="compositionally biased region" description="Low complexity" evidence="1">
    <location>
        <begin position="345"/>
        <end position="356"/>
    </location>
</feature>
<proteinExistence type="predicted"/>
<protein>
    <submittedName>
        <fullName evidence="2">Uncharacterized protein</fullName>
    </submittedName>
</protein>
<feature type="region of interest" description="Disordered" evidence="1">
    <location>
        <begin position="295"/>
        <end position="387"/>
    </location>
</feature>
<evidence type="ECO:0000313" key="3">
    <source>
        <dbReference type="Proteomes" id="UP000029120"/>
    </source>
</evidence>
<dbReference type="Gramene" id="KFK23213">
    <property type="protein sequence ID" value="KFK23213"/>
    <property type="gene ID" value="AALP_AAs44667U000100"/>
</dbReference>
<dbReference type="AlphaFoldDB" id="A0A087G011"/>
<dbReference type="PANTHER" id="PTHR31099:SF49">
    <property type="entry name" value="MYOSIN HEAVY CHAIN-LIKE PROTEIN"/>
    <property type="match status" value="1"/>
</dbReference>
<accession>A0A087G011</accession>
<reference evidence="3" key="1">
    <citation type="journal article" date="2015" name="Nat. Plants">
        <title>Genome expansion of Arabis alpina linked with retrotransposition and reduced symmetric DNA methylation.</title>
        <authorList>
            <person name="Willing E.M."/>
            <person name="Rawat V."/>
            <person name="Mandakova T."/>
            <person name="Maumus F."/>
            <person name="James G.V."/>
            <person name="Nordstroem K.J."/>
            <person name="Becker C."/>
            <person name="Warthmann N."/>
            <person name="Chica C."/>
            <person name="Szarzynska B."/>
            <person name="Zytnicki M."/>
            <person name="Albani M.C."/>
            <person name="Kiefer C."/>
            <person name="Bergonzi S."/>
            <person name="Castaings L."/>
            <person name="Mateos J.L."/>
            <person name="Berns M.C."/>
            <person name="Bujdoso N."/>
            <person name="Piofczyk T."/>
            <person name="de Lorenzo L."/>
            <person name="Barrero-Sicilia C."/>
            <person name="Mateos I."/>
            <person name="Piednoel M."/>
            <person name="Hagmann J."/>
            <person name="Chen-Min-Tao R."/>
            <person name="Iglesias-Fernandez R."/>
            <person name="Schuster S.C."/>
            <person name="Alonso-Blanco C."/>
            <person name="Roudier F."/>
            <person name="Carbonero P."/>
            <person name="Paz-Ares J."/>
            <person name="Davis S.J."/>
            <person name="Pecinka A."/>
            <person name="Quesneville H."/>
            <person name="Colot V."/>
            <person name="Lysak M.A."/>
            <person name="Weigel D."/>
            <person name="Coupland G."/>
            <person name="Schneeberger K."/>
        </authorList>
    </citation>
    <scope>NUCLEOTIDE SEQUENCE [LARGE SCALE GENOMIC DNA]</scope>
    <source>
        <strain evidence="3">cv. Pajares</strain>
    </source>
</reference>
<dbReference type="PANTHER" id="PTHR31099">
    <property type="entry name" value="OS06G0165300 PROTEIN"/>
    <property type="match status" value="1"/>
</dbReference>
<feature type="non-terminal residue" evidence="2">
    <location>
        <position position="1"/>
    </location>
</feature>
<dbReference type="EMBL" id="KL981304">
    <property type="protein sequence ID" value="KFK23213.1"/>
    <property type="molecule type" value="Genomic_DNA"/>
</dbReference>